<gene>
    <name evidence="2" type="ORF">DXC34_14000</name>
</gene>
<comment type="caution">
    <text evidence="2">The sequence shown here is derived from an EMBL/GenBank/DDBJ whole genome shotgun (WGS) entry which is preliminary data.</text>
</comment>
<evidence type="ECO:0000259" key="1">
    <source>
        <dbReference type="Pfam" id="PF19044"/>
    </source>
</evidence>
<dbReference type="RefSeq" id="WP_117742257.1">
    <property type="nucleotide sequence ID" value="NZ_QSSV01000019.1"/>
</dbReference>
<name>A0A3E4UL10_BACSE</name>
<evidence type="ECO:0000313" key="3">
    <source>
        <dbReference type="Proteomes" id="UP000261223"/>
    </source>
</evidence>
<sequence length="809" mass="92025">MDNAVFYPICDIIPDDEGHGMIIGNNGSLTYAVRLSFPEVYSLYKDEIERFHAVYMQAFSHMPHNSYVHKQDVYRRMQYHSSCVGTSYLSKSDAEHFSGREYMQHTCVLAFTLSGLSSLSKAYEENCFSYKEALTEADAERLDDFLSAVQFALNNLASLHLEISSFSVDALRGYVFSTVNFYETEGVKDIHFGKEITAGKYTAHMYALTDAEFFSAGVYPVYDKDNTVSLDRSELYMSPAEVFGGIHLQHNHVYNQILYFYSDKLLKERLRNNLDDHIRNRGFDRVNLPGKIEALKGLADEINRNKDILCYAHFSVMLWDEDTDRLDMADKDLRSAFDIRNINYYIPGYGNLADVYAGGIVACASSLGIPYMFTTSLSFAVSCFVHYSGFKNDPEGIFFNDRLTQIPLRKDIWDAKNRRIKARNAVVIAPTGSGKSFFTNNIVHQLLDQGFTVVAVEFGNSFKQLCYLYPDIAVHIEYEPSQPLGINPFDLEGQPLTTEKEDMLITLCLRFWSRSAADANLTVSLRKLINAYYRQIHSGYSFQGFYTFVTAQYENLCPELNLKPEYFDIDSFTHVCSDFMPGGTYENLCSAEGVASSFSDKRFIHFELTKVKASPFVASVVMGLLFDTINNKILSDSSKKGLIVFDEYAETAQMKSASSLDVDIHQTVAFFYQKIRKENGAVMTIIQSPVQLPDNEYTKGIVANTQLLYVLEGTEVVYDSVIDTFKIKSSAQINQLKSIQNNYTSLHPYSECWIRFGENYALTVRLEASQPKYLAFQTQGEIRSELDRIYGNNGHNMQKAIEQYIEQSK</sequence>
<dbReference type="Pfam" id="PF19044">
    <property type="entry name" value="P-loop_TraG"/>
    <property type="match status" value="1"/>
</dbReference>
<dbReference type="Proteomes" id="UP000261223">
    <property type="component" value="Unassembled WGS sequence"/>
</dbReference>
<dbReference type="InterPro" id="IPR043964">
    <property type="entry name" value="P-loop_TraG"/>
</dbReference>
<protein>
    <submittedName>
        <fullName evidence="2">Conjugal transfer protein</fullName>
    </submittedName>
</protein>
<proteinExistence type="predicted"/>
<reference evidence="2 3" key="1">
    <citation type="submission" date="2018-08" db="EMBL/GenBank/DDBJ databases">
        <title>A genome reference for cultivated species of the human gut microbiota.</title>
        <authorList>
            <person name="Zou Y."/>
            <person name="Xue W."/>
            <person name="Luo G."/>
        </authorList>
    </citation>
    <scope>NUCLEOTIDE SEQUENCE [LARGE SCALE GENOMIC DNA]</scope>
    <source>
        <strain evidence="2 3">TF03-6</strain>
    </source>
</reference>
<organism evidence="2 3">
    <name type="scientific">Bacteroides stercoris</name>
    <dbReference type="NCBI Taxonomy" id="46506"/>
    <lineage>
        <taxon>Bacteria</taxon>
        <taxon>Pseudomonadati</taxon>
        <taxon>Bacteroidota</taxon>
        <taxon>Bacteroidia</taxon>
        <taxon>Bacteroidales</taxon>
        <taxon>Bacteroidaceae</taxon>
        <taxon>Bacteroides</taxon>
    </lineage>
</organism>
<dbReference type="SUPFAM" id="SSF52540">
    <property type="entry name" value="P-loop containing nucleoside triphosphate hydrolases"/>
    <property type="match status" value="1"/>
</dbReference>
<dbReference type="Gene3D" id="3.40.50.300">
    <property type="entry name" value="P-loop containing nucleotide triphosphate hydrolases"/>
    <property type="match status" value="2"/>
</dbReference>
<feature type="domain" description="TraG P-loop" evidence="1">
    <location>
        <begin position="396"/>
        <end position="807"/>
    </location>
</feature>
<dbReference type="InterPro" id="IPR053155">
    <property type="entry name" value="F-pilin_assembly_TraC"/>
</dbReference>
<dbReference type="EMBL" id="QSSV01000019">
    <property type="protein sequence ID" value="RGM11256.1"/>
    <property type="molecule type" value="Genomic_DNA"/>
</dbReference>
<dbReference type="InterPro" id="IPR027417">
    <property type="entry name" value="P-loop_NTPase"/>
</dbReference>
<dbReference type="AlphaFoldDB" id="A0A3E4UL10"/>
<dbReference type="PANTHER" id="PTHR38467:SF1">
    <property type="entry name" value="CONJUGATIVE TRANSFER: ASSEMBLY"/>
    <property type="match status" value="1"/>
</dbReference>
<accession>A0A3E4UL10</accession>
<evidence type="ECO:0000313" key="2">
    <source>
        <dbReference type="EMBL" id="RGM11256.1"/>
    </source>
</evidence>
<dbReference type="PANTHER" id="PTHR38467">
    <property type="match status" value="1"/>
</dbReference>